<evidence type="ECO:0000313" key="7">
    <source>
        <dbReference type="Proteomes" id="UP000182719"/>
    </source>
</evidence>
<dbReference type="PANTHER" id="PTHR43301">
    <property type="entry name" value="ARABINAN ENDO-1,5-ALPHA-L-ARABINOSIDASE"/>
    <property type="match status" value="1"/>
</dbReference>
<dbReference type="GO" id="GO:0005975">
    <property type="term" value="P:carbohydrate metabolic process"/>
    <property type="evidence" value="ECO:0007669"/>
    <property type="project" value="InterPro"/>
</dbReference>
<dbReference type="RefSeq" id="WP_177241357.1">
    <property type="nucleotide sequence ID" value="NZ_FOAP01000004.1"/>
</dbReference>
<comment type="similarity">
    <text evidence="2 5">Belongs to the glycosyl hydrolase 43 family.</text>
</comment>
<dbReference type="SUPFAM" id="SSF75005">
    <property type="entry name" value="Arabinanase/levansucrase/invertase"/>
    <property type="match status" value="1"/>
</dbReference>
<protein>
    <submittedName>
        <fullName evidence="6">Glycosyl hydrolases family 43</fullName>
    </submittedName>
</protein>
<dbReference type="GO" id="GO:0004553">
    <property type="term" value="F:hydrolase activity, hydrolyzing O-glycosyl compounds"/>
    <property type="evidence" value="ECO:0007669"/>
    <property type="project" value="InterPro"/>
</dbReference>
<comment type="pathway">
    <text evidence="1">Glycan metabolism; L-arabinan degradation.</text>
</comment>
<evidence type="ECO:0000256" key="5">
    <source>
        <dbReference type="RuleBase" id="RU361187"/>
    </source>
</evidence>
<evidence type="ECO:0000256" key="2">
    <source>
        <dbReference type="ARBA" id="ARBA00009865"/>
    </source>
</evidence>
<evidence type="ECO:0000313" key="6">
    <source>
        <dbReference type="EMBL" id="SEL20979.1"/>
    </source>
</evidence>
<dbReference type="InterPro" id="IPR023296">
    <property type="entry name" value="Glyco_hydro_beta-prop_sf"/>
</dbReference>
<name>A0A1H7NCH2_STIAU</name>
<keyword evidence="7" id="KW-1185">Reference proteome</keyword>
<proteinExistence type="inferred from homology"/>
<evidence type="ECO:0000256" key="1">
    <source>
        <dbReference type="ARBA" id="ARBA00004834"/>
    </source>
</evidence>
<dbReference type="Pfam" id="PF04616">
    <property type="entry name" value="Glyco_hydro_43"/>
    <property type="match status" value="1"/>
</dbReference>
<sequence length="339" mass="37497">MKTQPSNYRPIHPEDVDQGDPYPLAVLEGVEAEYRYYVYVTSDQVSPKAFPVYASNDLVAWRSLGASLVTDPAPRAYWAPCVHYVRGLTRPFVMLYSRSVGAGDEAHVGHTLRRADSERPEGPFIDSGQVLTPDTDFAIDPDLYRAPDGSLRLAYATDFVADAPLGTGIVEVGVSEDLTRVLTPPALLARATDDWHLYDAQRRMPWKQIPGVDWSTDTVVWNTVEAPVGGLVNPRGQRVYLYSGGCFFGFYGVGALVEEAPGRLVNVTRGGQHFVLRPEPARGLHGPGHCAWLRGHDGRDYLFAHARFGSPSAVRNAMIVELRWDEEGLPYCPPFQGLR</sequence>
<evidence type="ECO:0000256" key="4">
    <source>
        <dbReference type="ARBA" id="ARBA00023295"/>
    </source>
</evidence>
<dbReference type="PANTHER" id="PTHR43301:SF3">
    <property type="entry name" value="ARABINAN ENDO-1,5-ALPHA-L-ARABINOSIDASE A-RELATED"/>
    <property type="match status" value="1"/>
</dbReference>
<dbReference type="InterPro" id="IPR050727">
    <property type="entry name" value="GH43_arabinanases"/>
</dbReference>
<dbReference type="EMBL" id="FOAP01000004">
    <property type="protein sequence ID" value="SEL20979.1"/>
    <property type="molecule type" value="Genomic_DNA"/>
</dbReference>
<dbReference type="AlphaFoldDB" id="A0A1H7NCH2"/>
<dbReference type="Proteomes" id="UP000182719">
    <property type="component" value="Unassembled WGS sequence"/>
</dbReference>
<gene>
    <name evidence="6" type="ORF">SAMN05444354_104284</name>
</gene>
<dbReference type="Gene3D" id="2.115.10.20">
    <property type="entry name" value="Glycosyl hydrolase domain, family 43"/>
    <property type="match status" value="1"/>
</dbReference>
<keyword evidence="4 5" id="KW-0326">Glycosidase</keyword>
<keyword evidence="3 5" id="KW-0378">Hydrolase</keyword>
<reference evidence="7" key="1">
    <citation type="submission" date="2016-10" db="EMBL/GenBank/DDBJ databases">
        <authorList>
            <person name="Varghese N."/>
            <person name="Submissions S."/>
        </authorList>
    </citation>
    <scope>NUCLEOTIDE SEQUENCE [LARGE SCALE GENOMIC DNA]</scope>
    <source>
        <strain evidence="7">DSM 17044</strain>
    </source>
</reference>
<organism evidence="6 7">
    <name type="scientific">Stigmatella aurantiaca</name>
    <dbReference type="NCBI Taxonomy" id="41"/>
    <lineage>
        <taxon>Bacteria</taxon>
        <taxon>Pseudomonadati</taxon>
        <taxon>Myxococcota</taxon>
        <taxon>Myxococcia</taxon>
        <taxon>Myxococcales</taxon>
        <taxon>Cystobacterineae</taxon>
        <taxon>Archangiaceae</taxon>
        <taxon>Stigmatella</taxon>
    </lineage>
</organism>
<evidence type="ECO:0000256" key="3">
    <source>
        <dbReference type="ARBA" id="ARBA00022801"/>
    </source>
</evidence>
<dbReference type="InterPro" id="IPR006710">
    <property type="entry name" value="Glyco_hydro_43"/>
</dbReference>
<accession>A0A1H7NCH2</accession>